<keyword evidence="5" id="KW-0256">Endoplasmic reticulum</keyword>
<accession>A0A8R1UQ01</accession>
<evidence type="ECO:0000256" key="2">
    <source>
        <dbReference type="ARBA" id="ARBA00006103"/>
    </source>
</evidence>
<evidence type="ECO:0000313" key="10">
    <source>
        <dbReference type="EnsemblMetazoa" id="PPA37790.1"/>
    </source>
</evidence>
<reference evidence="10" key="2">
    <citation type="submission" date="2022-06" db="UniProtKB">
        <authorList>
            <consortium name="EnsemblMetazoa"/>
        </authorList>
    </citation>
    <scope>IDENTIFICATION</scope>
    <source>
        <strain evidence="10">PS312</strain>
    </source>
</reference>
<comment type="subcellular location">
    <subcellularLocation>
        <location evidence="1">Endoplasmic reticulum membrane</location>
        <topology evidence="1">Single-pass membrane protein</topology>
    </subcellularLocation>
</comment>
<gene>
    <name evidence="10" type="primary">WBGene00276159</name>
</gene>
<name>A0A2A6CRD2_PRIPA</name>
<comment type="similarity">
    <text evidence="2">Belongs to the SEC61-beta family.</text>
</comment>
<evidence type="ECO:0000256" key="5">
    <source>
        <dbReference type="ARBA" id="ARBA00022824"/>
    </source>
</evidence>
<dbReference type="GO" id="GO:0006616">
    <property type="term" value="P:SRP-dependent cotranslational protein targeting to membrane, translocation"/>
    <property type="evidence" value="ECO:0000318"/>
    <property type="project" value="GO_Central"/>
</dbReference>
<dbReference type="GO" id="GO:0005784">
    <property type="term" value="C:Sec61 translocon complex"/>
    <property type="evidence" value="ECO:0000318"/>
    <property type="project" value="GO_Central"/>
</dbReference>
<evidence type="ECO:0000256" key="6">
    <source>
        <dbReference type="ARBA" id="ARBA00022927"/>
    </source>
</evidence>
<keyword evidence="7" id="KW-1133">Transmembrane helix</keyword>
<proteinExistence type="inferred from homology"/>
<evidence type="ECO:0000256" key="1">
    <source>
        <dbReference type="ARBA" id="ARBA00004389"/>
    </source>
</evidence>
<protein>
    <submittedName>
        <fullName evidence="10">Uncharacterized protein</fullName>
    </submittedName>
</protein>
<evidence type="ECO:0000256" key="3">
    <source>
        <dbReference type="ARBA" id="ARBA00022448"/>
    </source>
</evidence>
<organism evidence="10 11">
    <name type="scientific">Pristionchus pacificus</name>
    <name type="common">Parasitic nematode worm</name>
    <dbReference type="NCBI Taxonomy" id="54126"/>
    <lineage>
        <taxon>Eukaryota</taxon>
        <taxon>Metazoa</taxon>
        <taxon>Ecdysozoa</taxon>
        <taxon>Nematoda</taxon>
        <taxon>Chromadorea</taxon>
        <taxon>Rhabditida</taxon>
        <taxon>Rhabditina</taxon>
        <taxon>Diplogasteromorpha</taxon>
        <taxon>Diplogasteroidea</taxon>
        <taxon>Neodiplogasteridae</taxon>
        <taxon>Pristionchus</taxon>
    </lineage>
</organism>
<evidence type="ECO:0000256" key="8">
    <source>
        <dbReference type="ARBA" id="ARBA00023010"/>
    </source>
</evidence>
<keyword evidence="11" id="KW-1185">Reference proteome</keyword>
<dbReference type="Gene3D" id="3.100.10.10">
    <property type="match status" value="1"/>
</dbReference>
<dbReference type="InterPro" id="IPR016482">
    <property type="entry name" value="SecG/Sec61-beta/Sbh"/>
</dbReference>
<keyword evidence="4" id="KW-0812">Transmembrane</keyword>
<dbReference type="GO" id="GO:0016020">
    <property type="term" value="C:membrane"/>
    <property type="evidence" value="ECO:0000318"/>
    <property type="project" value="GO_Central"/>
</dbReference>
<dbReference type="AlphaFoldDB" id="A0A2A6CRD2"/>
<dbReference type="EnsemblMetazoa" id="PPA37790.1">
    <property type="protein sequence ID" value="PPA37790.1"/>
    <property type="gene ID" value="WBGene00276159"/>
</dbReference>
<dbReference type="PANTHER" id="PTHR13509">
    <property type="entry name" value="SEC61 SUBUNIT BETA"/>
    <property type="match status" value="1"/>
</dbReference>
<dbReference type="InterPro" id="IPR030671">
    <property type="entry name" value="Sec61-beta/Sbh"/>
</dbReference>
<dbReference type="GO" id="GO:0005085">
    <property type="term" value="F:guanyl-nucleotide exchange factor activity"/>
    <property type="evidence" value="ECO:0000318"/>
    <property type="project" value="GO_Central"/>
</dbReference>
<sequence>MSSKEDLNWMAKVKLDGKAKTTFYNCVEKQTITVRFKNETEYRIFGRAQLMVDFGIDFVGSCDIDSPKSYFDEGRDLEAKRFKISYQYEYDETFLQNHLPIGKGITYQGPLPATGAAVSNAVATTTASTAAAGAVVMKRGRQVEDGPHHCIDGGLWKFYTEDSTGLKIGPVPALVMSLVFIASHLLKGKARDKIRWHEGETKKMGLVLVSSHHAFNWTSCFYEPPVTPAVDPSTVDVPAVLYAARDALNNPGLATGKVAHDAKPKKVVSFDIFNITMALQSMNLRCEDGHEVVSSVPLSEHGLTCKKEFTLSRRTIARISPTPSDFFVKLQRKSPKKNQRLRCQRIVVDRRLLVIVKAKFFSDSAEQKIKASGEACVLVAQGTITCVREMMIVLSGGRLEKAPSFEYVQISSRWKRSKEIILFLNITQYETIPHDEMDRIRTGIAECLEINVEKVDIREIRNGQLPKRTP</sequence>
<keyword evidence="8" id="KW-0811">Translocation</keyword>
<dbReference type="Proteomes" id="UP000005239">
    <property type="component" value="Unassembled WGS sequence"/>
</dbReference>
<reference evidence="11" key="1">
    <citation type="journal article" date="2008" name="Nat. Genet.">
        <title>The Pristionchus pacificus genome provides a unique perspective on nematode lifestyle and parasitism.</title>
        <authorList>
            <person name="Dieterich C."/>
            <person name="Clifton S.W."/>
            <person name="Schuster L.N."/>
            <person name="Chinwalla A."/>
            <person name="Delehaunty K."/>
            <person name="Dinkelacker I."/>
            <person name="Fulton L."/>
            <person name="Fulton R."/>
            <person name="Godfrey J."/>
            <person name="Minx P."/>
            <person name="Mitreva M."/>
            <person name="Roeseler W."/>
            <person name="Tian H."/>
            <person name="Witte H."/>
            <person name="Yang S.P."/>
            <person name="Wilson R.K."/>
            <person name="Sommer R.J."/>
        </authorList>
    </citation>
    <scope>NUCLEOTIDE SEQUENCE [LARGE SCALE GENOMIC DNA]</scope>
    <source>
        <strain evidence="11">PS312</strain>
    </source>
</reference>
<evidence type="ECO:0000256" key="4">
    <source>
        <dbReference type="ARBA" id="ARBA00022692"/>
    </source>
</evidence>
<dbReference type="GO" id="GO:0031204">
    <property type="term" value="P:post-translational protein targeting to membrane, translocation"/>
    <property type="evidence" value="ECO:0000318"/>
    <property type="project" value="GO_Central"/>
</dbReference>
<keyword evidence="3" id="KW-0813">Transport</keyword>
<evidence type="ECO:0000256" key="7">
    <source>
        <dbReference type="ARBA" id="ARBA00022989"/>
    </source>
</evidence>
<dbReference type="Pfam" id="PF03911">
    <property type="entry name" value="Sec61_beta"/>
    <property type="match status" value="1"/>
</dbReference>
<keyword evidence="6" id="KW-0653">Protein transport</keyword>
<evidence type="ECO:0000256" key="9">
    <source>
        <dbReference type="ARBA" id="ARBA00023136"/>
    </source>
</evidence>
<accession>A0A2A6CRD2</accession>
<keyword evidence="9" id="KW-0472">Membrane</keyword>
<dbReference type="FunFam" id="3.100.10.10:FF:000030">
    <property type="entry name" value="Putative 60S ribosomal protein L27a-1"/>
    <property type="match status" value="1"/>
</dbReference>
<evidence type="ECO:0000313" key="11">
    <source>
        <dbReference type="Proteomes" id="UP000005239"/>
    </source>
</evidence>